<evidence type="ECO:0000256" key="4">
    <source>
        <dbReference type="ARBA" id="ARBA00022989"/>
    </source>
</evidence>
<protein>
    <submittedName>
        <fullName evidence="10">MFS general substrate transporter</fullName>
    </submittedName>
</protein>
<feature type="domain" description="Major facilitator superfamily (MFS) profile" evidence="9">
    <location>
        <begin position="57"/>
        <end position="508"/>
    </location>
</feature>
<accession>A0A5M3N6K1</accession>
<keyword evidence="3 8" id="KW-0812">Transmembrane</keyword>
<dbReference type="GO" id="GO:0140115">
    <property type="term" value="P:export across plasma membrane"/>
    <property type="evidence" value="ECO:0007669"/>
    <property type="project" value="UniProtKB-ARBA"/>
</dbReference>
<dbReference type="GeneID" id="19206955"/>
<dbReference type="FunFam" id="1.20.1720.10:FF:000009">
    <property type="entry name" value="MFS multidrug transporter"/>
    <property type="match status" value="1"/>
</dbReference>
<dbReference type="GO" id="GO:0015137">
    <property type="term" value="F:citrate transmembrane transporter activity"/>
    <property type="evidence" value="ECO:0007669"/>
    <property type="project" value="UniProtKB-ARBA"/>
</dbReference>
<dbReference type="Pfam" id="PF07690">
    <property type="entry name" value="MFS_1"/>
    <property type="match status" value="1"/>
</dbReference>
<evidence type="ECO:0000256" key="2">
    <source>
        <dbReference type="ARBA" id="ARBA00022448"/>
    </source>
</evidence>
<keyword evidence="2" id="KW-0813">Transport</keyword>
<dbReference type="InterPro" id="IPR036259">
    <property type="entry name" value="MFS_trans_sf"/>
</dbReference>
<evidence type="ECO:0000313" key="11">
    <source>
        <dbReference type="Proteomes" id="UP000053558"/>
    </source>
</evidence>
<dbReference type="GO" id="GO:0005886">
    <property type="term" value="C:plasma membrane"/>
    <property type="evidence" value="ECO:0007669"/>
    <property type="project" value="TreeGrafter"/>
</dbReference>
<keyword evidence="5 8" id="KW-0472">Membrane</keyword>
<feature type="transmembrane region" description="Helical" evidence="8">
    <location>
        <begin position="55"/>
        <end position="76"/>
    </location>
</feature>
<feature type="transmembrane region" description="Helical" evidence="8">
    <location>
        <begin position="146"/>
        <end position="171"/>
    </location>
</feature>
<organism evidence="10 11">
    <name type="scientific">Coniophora puteana (strain RWD-64-598)</name>
    <name type="common">Brown rot fungus</name>
    <dbReference type="NCBI Taxonomy" id="741705"/>
    <lineage>
        <taxon>Eukaryota</taxon>
        <taxon>Fungi</taxon>
        <taxon>Dikarya</taxon>
        <taxon>Basidiomycota</taxon>
        <taxon>Agaricomycotina</taxon>
        <taxon>Agaricomycetes</taxon>
        <taxon>Agaricomycetidae</taxon>
        <taxon>Boletales</taxon>
        <taxon>Coniophorineae</taxon>
        <taxon>Coniophoraceae</taxon>
        <taxon>Coniophora</taxon>
    </lineage>
</organism>
<dbReference type="RefSeq" id="XP_007762404.1">
    <property type="nucleotide sequence ID" value="XM_007764214.1"/>
</dbReference>
<dbReference type="Gene3D" id="1.20.1250.20">
    <property type="entry name" value="MFS general substrate transporter like domains"/>
    <property type="match status" value="1"/>
</dbReference>
<dbReference type="EMBL" id="JH711573">
    <property type="protein sequence ID" value="EIW87053.1"/>
    <property type="molecule type" value="Genomic_DNA"/>
</dbReference>
<dbReference type="SUPFAM" id="SSF103473">
    <property type="entry name" value="MFS general substrate transporter"/>
    <property type="match status" value="1"/>
</dbReference>
<evidence type="ECO:0000313" key="10">
    <source>
        <dbReference type="EMBL" id="EIW87053.1"/>
    </source>
</evidence>
<reference evidence="11" key="1">
    <citation type="journal article" date="2012" name="Science">
        <title>The Paleozoic origin of enzymatic lignin decomposition reconstructed from 31 fungal genomes.</title>
        <authorList>
            <person name="Floudas D."/>
            <person name="Binder M."/>
            <person name="Riley R."/>
            <person name="Barry K."/>
            <person name="Blanchette R.A."/>
            <person name="Henrissat B."/>
            <person name="Martinez A.T."/>
            <person name="Otillar R."/>
            <person name="Spatafora J.W."/>
            <person name="Yadav J.S."/>
            <person name="Aerts A."/>
            <person name="Benoit I."/>
            <person name="Boyd A."/>
            <person name="Carlson A."/>
            <person name="Copeland A."/>
            <person name="Coutinho P.M."/>
            <person name="de Vries R.P."/>
            <person name="Ferreira P."/>
            <person name="Findley K."/>
            <person name="Foster B."/>
            <person name="Gaskell J."/>
            <person name="Glotzer D."/>
            <person name="Gorecki P."/>
            <person name="Heitman J."/>
            <person name="Hesse C."/>
            <person name="Hori C."/>
            <person name="Igarashi K."/>
            <person name="Jurgens J.A."/>
            <person name="Kallen N."/>
            <person name="Kersten P."/>
            <person name="Kohler A."/>
            <person name="Kuees U."/>
            <person name="Kumar T.K.A."/>
            <person name="Kuo A."/>
            <person name="LaButti K."/>
            <person name="Larrondo L.F."/>
            <person name="Lindquist E."/>
            <person name="Ling A."/>
            <person name="Lombard V."/>
            <person name="Lucas S."/>
            <person name="Lundell T."/>
            <person name="Martin R."/>
            <person name="McLaughlin D.J."/>
            <person name="Morgenstern I."/>
            <person name="Morin E."/>
            <person name="Murat C."/>
            <person name="Nagy L.G."/>
            <person name="Nolan M."/>
            <person name="Ohm R.A."/>
            <person name="Patyshakuliyeva A."/>
            <person name="Rokas A."/>
            <person name="Ruiz-Duenas F.J."/>
            <person name="Sabat G."/>
            <person name="Salamov A."/>
            <person name="Samejima M."/>
            <person name="Schmutz J."/>
            <person name="Slot J.C."/>
            <person name="St John F."/>
            <person name="Stenlid J."/>
            <person name="Sun H."/>
            <person name="Sun S."/>
            <person name="Syed K."/>
            <person name="Tsang A."/>
            <person name="Wiebenga A."/>
            <person name="Young D."/>
            <person name="Pisabarro A."/>
            <person name="Eastwood D.C."/>
            <person name="Martin F."/>
            <person name="Cullen D."/>
            <person name="Grigoriev I.V."/>
            <person name="Hibbett D.S."/>
        </authorList>
    </citation>
    <scope>NUCLEOTIDE SEQUENCE [LARGE SCALE GENOMIC DNA]</scope>
    <source>
        <strain evidence="11">RWD-64-598 SS2</strain>
    </source>
</reference>
<evidence type="ECO:0000256" key="5">
    <source>
        <dbReference type="ARBA" id="ARBA00023136"/>
    </source>
</evidence>
<comment type="subcellular location">
    <subcellularLocation>
        <location evidence="1">Membrane</location>
        <topology evidence="1">Multi-pass membrane protein</topology>
    </subcellularLocation>
</comment>
<feature type="transmembrane region" description="Helical" evidence="8">
    <location>
        <begin position="288"/>
        <end position="309"/>
    </location>
</feature>
<gene>
    <name evidence="10" type="ORF">CONPUDRAFT_43782</name>
</gene>
<feature type="transmembrane region" description="Helical" evidence="8">
    <location>
        <begin position="92"/>
        <end position="111"/>
    </location>
</feature>
<evidence type="ECO:0000259" key="9">
    <source>
        <dbReference type="PROSITE" id="PS50850"/>
    </source>
</evidence>
<sequence length="515" mass="56587">MTADERNDSQTTIPLPPAAVETTGRRPEREKQTAPVNSKDVEDKPYSIYSYREKWFIVSVASVAGIFSPFTANIYFPAIPTIAVAFNKSTELINLTVTVYMVLQGVTPMFWGTMADRLGRRPIFLACILVLALACVGLALTPTNAYWLLMLLRCVQAAGSASTIALGAGVIGDIATPSERGGFYGLFNIGPMVGPCIGPVLGGILAQELGWRWIFWFLCILSSACLVFMLLFLPETLRRLVDDGSVMPSKIYRPLIPLVGRGRISLSKERPPPRPFRNPLWLFTYPDVLNLLVLNGFLYAAFYAIIATISTLFEEVYPWLTETEIGLCYLAPGGGMMLGSVLIGRLLDRDYKRFKNLLKQGSGTDREKAAVHEGGSADVNFPVEKARLRIVPILVLLNAAACFGYGWCLQKEVNLAGPLLLSMLQGFVAVAIMSAQQTLLVDLVPTQSSSVTACNNIVRCSLGAISVSVIDIMLKAIRPGWTYTIYGFICLLTVPMTYLAIHIGPRYRAKRYARE</sequence>
<feature type="transmembrane region" description="Helical" evidence="8">
    <location>
        <begin position="329"/>
        <end position="347"/>
    </location>
</feature>
<dbReference type="PANTHER" id="PTHR23502:SF51">
    <property type="entry name" value="QUINIDINE RESISTANCE PROTEIN 1-RELATED"/>
    <property type="match status" value="1"/>
</dbReference>
<feature type="compositionally biased region" description="Basic and acidic residues" evidence="7">
    <location>
        <begin position="23"/>
        <end position="32"/>
    </location>
</feature>
<dbReference type="KEGG" id="cput:CONPUDRAFT_43782"/>
<keyword evidence="4 8" id="KW-1133">Transmembrane helix</keyword>
<keyword evidence="11" id="KW-1185">Reference proteome</keyword>
<dbReference type="FunFam" id="1.20.1250.20:FF:000172">
    <property type="entry name" value="MFS multidrug resistance transporter"/>
    <property type="match status" value="1"/>
</dbReference>
<dbReference type="AlphaFoldDB" id="A0A5M3N6K1"/>
<evidence type="ECO:0000256" key="6">
    <source>
        <dbReference type="ARBA" id="ARBA00023180"/>
    </source>
</evidence>
<keyword evidence="6" id="KW-0325">Glycoprotein</keyword>
<dbReference type="Proteomes" id="UP000053558">
    <property type="component" value="Unassembled WGS sequence"/>
</dbReference>
<evidence type="ECO:0000256" key="7">
    <source>
        <dbReference type="SAM" id="MobiDB-lite"/>
    </source>
</evidence>
<feature type="transmembrane region" description="Helical" evidence="8">
    <location>
        <begin position="213"/>
        <end position="233"/>
    </location>
</feature>
<dbReference type="PROSITE" id="PS50850">
    <property type="entry name" value="MFS"/>
    <property type="match status" value="1"/>
</dbReference>
<evidence type="ECO:0000256" key="1">
    <source>
        <dbReference type="ARBA" id="ARBA00004141"/>
    </source>
</evidence>
<evidence type="ECO:0000256" key="3">
    <source>
        <dbReference type="ARBA" id="ARBA00022692"/>
    </source>
</evidence>
<dbReference type="InterPro" id="IPR011701">
    <property type="entry name" value="MFS"/>
</dbReference>
<feature type="region of interest" description="Disordered" evidence="7">
    <location>
        <begin position="1"/>
        <end position="39"/>
    </location>
</feature>
<dbReference type="CDD" id="cd17323">
    <property type="entry name" value="MFS_Tpo1_MDR_like"/>
    <property type="match status" value="1"/>
</dbReference>
<dbReference type="OrthoDB" id="440553at2759"/>
<comment type="caution">
    <text evidence="10">The sequence shown here is derived from an EMBL/GenBank/DDBJ whole genome shotgun (WGS) entry which is preliminary data.</text>
</comment>
<dbReference type="OMA" id="WNIGPMV"/>
<feature type="transmembrane region" description="Helical" evidence="8">
    <location>
        <begin position="419"/>
        <end position="444"/>
    </location>
</feature>
<feature type="transmembrane region" description="Helical" evidence="8">
    <location>
        <begin position="483"/>
        <end position="501"/>
    </location>
</feature>
<feature type="transmembrane region" description="Helical" evidence="8">
    <location>
        <begin position="123"/>
        <end position="140"/>
    </location>
</feature>
<dbReference type="InterPro" id="IPR020846">
    <property type="entry name" value="MFS_dom"/>
</dbReference>
<name>A0A5M3N6K1_CONPW</name>
<proteinExistence type="predicted"/>
<dbReference type="PANTHER" id="PTHR23502">
    <property type="entry name" value="MAJOR FACILITATOR SUPERFAMILY"/>
    <property type="match status" value="1"/>
</dbReference>
<feature type="transmembrane region" description="Helical" evidence="8">
    <location>
        <begin position="183"/>
        <end position="207"/>
    </location>
</feature>
<evidence type="ECO:0000256" key="8">
    <source>
        <dbReference type="SAM" id="Phobius"/>
    </source>
</evidence>